<keyword evidence="2" id="KW-1185">Reference proteome</keyword>
<dbReference type="Proteomes" id="UP000199569">
    <property type="component" value="Unassembled WGS sequence"/>
</dbReference>
<accession>A0A1G5GNW8</accession>
<dbReference type="EMBL" id="FMVJ01000004">
    <property type="protein sequence ID" value="SCY53272.1"/>
    <property type="molecule type" value="Genomic_DNA"/>
</dbReference>
<evidence type="ECO:0000313" key="2">
    <source>
        <dbReference type="Proteomes" id="UP000199569"/>
    </source>
</evidence>
<name>A0A1G5GNW8_9HYPH</name>
<proteinExistence type="predicted"/>
<reference evidence="1 2" key="1">
    <citation type="submission" date="2016-10" db="EMBL/GenBank/DDBJ databases">
        <authorList>
            <person name="de Groot N.N."/>
        </authorList>
    </citation>
    <scope>NUCLEOTIDE SEQUENCE [LARGE SCALE GENOMIC DNA]</scope>
    <source>
        <strain evidence="1 2">CGMCC 1.7666</strain>
    </source>
</reference>
<evidence type="ECO:0008006" key="3">
    <source>
        <dbReference type="Google" id="ProtNLM"/>
    </source>
</evidence>
<dbReference type="AlphaFoldDB" id="A0A1G5GNW8"/>
<organism evidence="1 2">
    <name type="scientific">Microvirga guangxiensis</name>
    <dbReference type="NCBI Taxonomy" id="549386"/>
    <lineage>
        <taxon>Bacteria</taxon>
        <taxon>Pseudomonadati</taxon>
        <taxon>Pseudomonadota</taxon>
        <taxon>Alphaproteobacteria</taxon>
        <taxon>Hyphomicrobiales</taxon>
        <taxon>Methylobacteriaceae</taxon>
        <taxon>Microvirga</taxon>
    </lineage>
</organism>
<protein>
    <recommendedName>
        <fullName evidence="3">Methyl-accepting chemotaxis protein</fullName>
    </recommendedName>
</protein>
<sequence>MLEHMSNIIPLAPRLKQAKTTLSEVEERAALAADLIDLIERVREMTEHVAALPGPSMQIQQTAQHLLDAGTSLERAVETLTENGEWVPF</sequence>
<evidence type="ECO:0000313" key="1">
    <source>
        <dbReference type="EMBL" id="SCY53272.1"/>
    </source>
</evidence>
<gene>
    <name evidence="1" type="ORF">SAMN02927923_01587</name>
</gene>